<dbReference type="EMBL" id="LSQZ01000063">
    <property type="protein sequence ID" value="KXI11829.1"/>
    <property type="molecule type" value="Genomic_DNA"/>
</dbReference>
<dbReference type="PATRIC" id="fig|1261.5.peg.1226"/>
<name>A0A135YQY9_9FIRM</name>
<dbReference type="eggNOG" id="COG0431">
    <property type="taxonomic scope" value="Bacteria"/>
</dbReference>
<evidence type="ECO:0000313" key="2">
    <source>
        <dbReference type="EMBL" id="KXI11829.1"/>
    </source>
</evidence>
<evidence type="ECO:0000313" key="5">
    <source>
        <dbReference type="Proteomes" id="UP000255101"/>
    </source>
</evidence>
<sequence length="183" mass="20219">MSKKLLFVVGSLRKESFNRQLANKVKEILGDKAKVSFLEYSDVPFFNQDIEYPAPSSVSRIRDEIKAADGIWFFTPEYNGSYSSVLKNIIDWASRSLDQTNPAGASAIGDKKVAVSGIGGSGYVQGVLEKTKELLKFIRTDVLDNSVGLAANPEAWATNVITFSDDQIKQLDKQVEDFLAFLV</sequence>
<dbReference type="PANTHER" id="PTHR30543:SF21">
    <property type="entry name" value="NAD(P)H-DEPENDENT FMN REDUCTASE LOT6"/>
    <property type="match status" value="1"/>
</dbReference>
<dbReference type="AlphaFoldDB" id="A0A135YQY9"/>
<gene>
    <name evidence="3" type="primary">azr</name>
    <name evidence="2" type="ORF">HMPREF3195_01223</name>
    <name evidence="3" type="ORF">NCTC11460_00282</name>
</gene>
<dbReference type="Proteomes" id="UP000070326">
    <property type="component" value="Unassembled WGS sequence"/>
</dbReference>
<dbReference type="Pfam" id="PF03358">
    <property type="entry name" value="FMN_red"/>
    <property type="match status" value="1"/>
</dbReference>
<dbReference type="GO" id="GO:0010181">
    <property type="term" value="F:FMN binding"/>
    <property type="evidence" value="ECO:0007669"/>
    <property type="project" value="TreeGrafter"/>
</dbReference>
<dbReference type="Gene3D" id="3.40.50.360">
    <property type="match status" value="1"/>
</dbReference>
<evidence type="ECO:0000313" key="4">
    <source>
        <dbReference type="Proteomes" id="UP000070326"/>
    </source>
</evidence>
<protein>
    <submittedName>
        <fullName evidence="2">Flavin reductase</fullName>
    </submittedName>
    <submittedName>
        <fullName evidence="3">NADPH azoreductase</fullName>
        <ecNumber evidence="3">1.7.1.6</ecNumber>
    </submittedName>
</protein>
<proteinExistence type="predicted"/>
<dbReference type="InterPro" id="IPR005025">
    <property type="entry name" value="FMN_Rdtase-like_dom"/>
</dbReference>
<dbReference type="GO" id="GO:0005829">
    <property type="term" value="C:cytosol"/>
    <property type="evidence" value="ECO:0007669"/>
    <property type="project" value="TreeGrafter"/>
</dbReference>
<dbReference type="STRING" id="1261.HMPREF3195_01223"/>
<dbReference type="GO" id="GO:0050446">
    <property type="term" value="F:azobenzene reductase (NADP+) activity"/>
    <property type="evidence" value="ECO:0007669"/>
    <property type="project" value="UniProtKB-EC"/>
</dbReference>
<dbReference type="PANTHER" id="PTHR30543">
    <property type="entry name" value="CHROMATE REDUCTASE"/>
    <property type="match status" value="1"/>
</dbReference>
<evidence type="ECO:0000313" key="3">
    <source>
        <dbReference type="EMBL" id="SUB60379.1"/>
    </source>
</evidence>
<dbReference type="Proteomes" id="UP000255101">
    <property type="component" value="Unassembled WGS sequence"/>
</dbReference>
<reference evidence="2 4" key="1">
    <citation type="submission" date="2016-02" db="EMBL/GenBank/DDBJ databases">
        <authorList>
            <person name="Wen L."/>
            <person name="He K."/>
            <person name="Yang H."/>
        </authorList>
    </citation>
    <scope>NUCLEOTIDE SEQUENCE [LARGE SCALE GENOMIC DNA]</scope>
    <source>
        <strain evidence="2 4">MJR8628A</strain>
    </source>
</reference>
<evidence type="ECO:0000259" key="1">
    <source>
        <dbReference type="Pfam" id="PF03358"/>
    </source>
</evidence>
<feature type="domain" description="NADPH-dependent FMN reductase-like" evidence="1">
    <location>
        <begin position="4"/>
        <end position="145"/>
    </location>
</feature>
<keyword evidence="3" id="KW-0560">Oxidoreductase</keyword>
<organism evidence="2 4">
    <name type="scientific">Peptostreptococcus anaerobius</name>
    <dbReference type="NCBI Taxonomy" id="1261"/>
    <lineage>
        <taxon>Bacteria</taxon>
        <taxon>Bacillati</taxon>
        <taxon>Bacillota</taxon>
        <taxon>Clostridia</taxon>
        <taxon>Peptostreptococcales</taxon>
        <taxon>Peptostreptococcaceae</taxon>
        <taxon>Peptostreptococcus</taxon>
    </lineage>
</organism>
<dbReference type="InterPro" id="IPR050712">
    <property type="entry name" value="NAD(P)H-dep_reductase"/>
</dbReference>
<accession>A0A135YQY9</accession>
<reference evidence="3 5" key="2">
    <citation type="submission" date="2018-06" db="EMBL/GenBank/DDBJ databases">
        <authorList>
            <consortium name="Pathogen Informatics"/>
            <person name="Doyle S."/>
        </authorList>
    </citation>
    <scope>NUCLEOTIDE SEQUENCE [LARGE SCALE GENOMIC DNA]</scope>
    <source>
        <strain evidence="3 5">NCTC11460</strain>
    </source>
</reference>
<dbReference type="SUPFAM" id="SSF52218">
    <property type="entry name" value="Flavoproteins"/>
    <property type="match status" value="1"/>
</dbReference>
<dbReference type="InterPro" id="IPR029039">
    <property type="entry name" value="Flavoprotein-like_sf"/>
</dbReference>
<dbReference type="EC" id="1.7.1.6" evidence="3"/>
<dbReference type="RefSeq" id="WP_002846362.1">
    <property type="nucleotide sequence ID" value="NZ_CP096607.1"/>
</dbReference>
<dbReference type="EMBL" id="UGTB01000004">
    <property type="protein sequence ID" value="SUB60379.1"/>
    <property type="molecule type" value="Genomic_DNA"/>
</dbReference>